<evidence type="ECO:0000256" key="14">
    <source>
        <dbReference type="ARBA" id="ARBA00023313"/>
    </source>
</evidence>
<organism evidence="19 20">
    <name type="scientific">Ceratotherium simum simum</name>
    <name type="common">Southern white rhinoceros</name>
    <dbReference type="NCBI Taxonomy" id="73337"/>
    <lineage>
        <taxon>Eukaryota</taxon>
        <taxon>Metazoa</taxon>
        <taxon>Chordata</taxon>
        <taxon>Craniata</taxon>
        <taxon>Vertebrata</taxon>
        <taxon>Euteleostomi</taxon>
        <taxon>Mammalia</taxon>
        <taxon>Eutheria</taxon>
        <taxon>Laurasiatheria</taxon>
        <taxon>Perissodactyla</taxon>
        <taxon>Rhinocerotidae</taxon>
        <taxon>Ceratotherium</taxon>
    </lineage>
</organism>
<evidence type="ECO:0000313" key="19">
    <source>
        <dbReference type="Proteomes" id="UP000694910"/>
    </source>
</evidence>
<keyword evidence="8" id="KW-0358">Heparin-binding</keyword>
<sequence>MKVLWAALVVTLLAGCGADVEPGPEVQLGKEWATWQASQPWEQALGRFWNYLRWVQTLSEQVQEQLLSSQVTEELTALMDDTMKEVKACQSELEEQLGPVTEETKARVSKELQAAQARLGADMEEVRSRLAQYRGELQAMVGQSTEELRGRLSAHLRKMRKRLLRDAEDLQRRLAVYQAGIWEGAERSVNTLREHLGPLAEQAATVHTLVSKPLQERAEAWAQRLRGRLEKAGFPVGDRLDEVREQVQEVRAKVEEQANQVRLQAEAFQGRLKSWFEPLVQDMQQKWAELVEKVQLAVGAVPTSVPSEKQ</sequence>
<evidence type="ECO:0000256" key="5">
    <source>
        <dbReference type="ARBA" id="ARBA00022513"/>
    </source>
</evidence>
<evidence type="ECO:0000256" key="15">
    <source>
        <dbReference type="ARBA" id="ARBA00034305"/>
    </source>
</evidence>
<protein>
    <recommendedName>
        <fullName evidence="4">Apolipoprotein E</fullName>
    </recommendedName>
</protein>
<dbReference type="SUPFAM" id="SSF58113">
    <property type="entry name" value="Apolipoprotein A-I"/>
    <property type="match status" value="1"/>
</dbReference>
<accession>A0ABM1DG11</accession>
<evidence type="ECO:0000256" key="11">
    <source>
        <dbReference type="ARBA" id="ARBA00022850"/>
    </source>
</evidence>
<evidence type="ECO:0000256" key="12">
    <source>
        <dbReference type="ARBA" id="ARBA00023121"/>
    </source>
</evidence>
<keyword evidence="13" id="KW-0325">Glycoprotein</keyword>
<evidence type="ECO:0000256" key="7">
    <source>
        <dbReference type="ARBA" id="ARBA00022530"/>
    </source>
</evidence>
<evidence type="ECO:0000256" key="8">
    <source>
        <dbReference type="ARBA" id="ARBA00022674"/>
    </source>
</evidence>
<dbReference type="Pfam" id="PF01442">
    <property type="entry name" value="Apolipoprotein"/>
    <property type="match status" value="1"/>
</dbReference>
<feature type="chain" id="PRO_5046808606" description="Apolipoprotein E" evidence="18">
    <location>
        <begin position="19"/>
        <end position="310"/>
    </location>
</feature>
<dbReference type="RefSeq" id="XP_014650742.1">
    <property type="nucleotide sequence ID" value="XM_014795256.1"/>
</dbReference>
<comment type="subunit">
    <text evidence="16">Homotetramer. May interact with ABCA1; functionally associated with ABCA1 in the biogenesis of HDLs. May interact with APP/A4 amyloid-beta peptide; the interaction is extremely stable in vitro but its physiological significance is unclear. May interact with MAPT. May interact with MAP2. In the cerebrospinal fluid, interacts with secreted SORL1. Interacts with PMEL; this allows the loading of PMEL luminal fragment on ILVs to induce fibril nucleation.</text>
</comment>
<evidence type="ECO:0000256" key="9">
    <source>
        <dbReference type="ARBA" id="ARBA00022737"/>
    </source>
</evidence>
<evidence type="ECO:0000256" key="6">
    <source>
        <dbReference type="ARBA" id="ARBA00022525"/>
    </source>
</evidence>
<evidence type="ECO:0000256" key="13">
    <source>
        <dbReference type="ARBA" id="ARBA00023180"/>
    </source>
</evidence>
<evidence type="ECO:0000313" key="20">
    <source>
        <dbReference type="RefSeq" id="XP_014650742.1"/>
    </source>
</evidence>
<keyword evidence="11" id="KW-0345">HDL</keyword>
<dbReference type="Proteomes" id="UP000694910">
    <property type="component" value="Unplaced"/>
</dbReference>
<feature type="signal peptide" evidence="18">
    <location>
        <begin position="1"/>
        <end position="18"/>
    </location>
</feature>
<evidence type="ECO:0000256" key="2">
    <source>
        <dbReference type="ARBA" id="ARBA00004559"/>
    </source>
</evidence>
<keyword evidence="18" id="KW-0732">Signal</keyword>
<keyword evidence="17" id="KW-0175">Coiled coil</keyword>
<evidence type="ECO:0000256" key="17">
    <source>
        <dbReference type="SAM" id="Coils"/>
    </source>
</evidence>
<dbReference type="PANTHER" id="PTHR18976">
    <property type="entry name" value="APOLIPOPROTEIN"/>
    <property type="match status" value="1"/>
</dbReference>
<dbReference type="InterPro" id="IPR050163">
    <property type="entry name" value="Apolipoprotein_A1/A4/E"/>
</dbReference>
<feature type="coiled-coil region" evidence="17">
    <location>
        <begin position="123"/>
        <end position="180"/>
    </location>
</feature>
<dbReference type="Gene3D" id="1.20.120.20">
    <property type="entry name" value="Apolipoprotein"/>
    <property type="match status" value="2"/>
</dbReference>
<dbReference type="PANTHER" id="PTHR18976:SF2">
    <property type="entry name" value="APOLIPOPROTEIN E"/>
    <property type="match status" value="1"/>
</dbReference>
<keyword evidence="19" id="KW-1185">Reference proteome</keyword>
<keyword evidence="12" id="KW-0446">Lipid-binding</keyword>
<keyword evidence="7" id="KW-0272">Extracellular matrix</keyword>
<evidence type="ECO:0000256" key="1">
    <source>
        <dbReference type="ARBA" id="ARBA00004498"/>
    </source>
</evidence>
<dbReference type="GeneID" id="101406349"/>
<keyword evidence="6" id="KW-0964">Secreted</keyword>
<comment type="subcellular location">
    <subcellularLocation>
        <location evidence="2">Endosome</location>
        <location evidence="2">Multivesicular body</location>
    </subcellularLocation>
    <subcellularLocation>
        <location evidence="15">Extracellular vesicle</location>
    </subcellularLocation>
    <subcellularLocation>
        <location evidence="1">Secreted</location>
        <location evidence="1">Extracellular space</location>
        <location evidence="1">Extracellular matrix</location>
    </subcellularLocation>
</comment>
<dbReference type="InterPro" id="IPR000074">
    <property type="entry name" value="ApoA_E"/>
</dbReference>
<gene>
    <name evidence="20" type="primary">LOC101406349</name>
</gene>
<reference evidence="20" key="1">
    <citation type="submission" date="2025-08" db="UniProtKB">
        <authorList>
            <consortium name="RefSeq"/>
        </authorList>
    </citation>
    <scope>IDENTIFICATION</scope>
</reference>
<name>A0ABM1DG11_CERSS</name>
<keyword evidence="14" id="KW-0850">VLDL</keyword>
<keyword evidence="10" id="KW-0967">Endosome</keyword>
<keyword evidence="9" id="KW-0677">Repeat</keyword>
<evidence type="ECO:0000256" key="18">
    <source>
        <dbReference type="SAM" id="SignalP"/>
    </source>
</evidence>
<dbReference type="PROSITE" id="PS51257">
    <property type="entry name" value="PROKAR_LIPOPROTEIN"/>
    <property type="match status" value="1"/>
</dbReference>
<keyword evidence="5" id="KW-0162">Chylomicron</keyword>
<evidence type="ECO:0000256" key="16">
    <source>
        <dbReference type="ARBA" id="ARBA00034326"/>
    </source>
</evidence>
<comment type="similarity">
    <text evidence="3">Belongs to the apolipoprotein A1/A4/E family.</text>
</comment>
<evidence type="ECO:0000256" key="3">
    <source>
        <dbReference type="ARBA" id="ARBA00008788"/>
    </source>
</evidence>
<evidence type="ECO:0000256" key="10">
    <source>
        <dbReference type="ARBA" id="ARBA00022753"/>
    </source>
</evidence>
<proteinExistence type="inferred from homology"/>
<feature type="coiled-coil region" evidence="17">
    <location>
        <begin position="240"/>
        <end position="271"/>
    </location>
</feature>
<evidence type="ECO:0000256" key="4">
    <source>
        <dbReference type="ARBA" id="ARBA00019891"/>
    </source>
</evidence>